<dbReference type="Gene3D" id="2.60.120.10">
    <property type="entry name" value="Jelly Rolls"/>
    <property type="match status" value="1"/>
</dbReference>
<evidence type="ECO:0000256" key="1">
    <source>
        <dbReference type="ARBA" id="ARBA00023015"/>
    </source>
</evidence>
<dbReference type="InterPro" id="IPR037923">
    <property type="entry name" value="HTH-like"/>
</dbReference>
<dbReference type="PROSITE" id="PS01124">
    <property type="entry name" value="HTH_ARAC_FAMILY_2"/>
    <property type="match status" value="1"/>
</dbReference>
<keyword evidence="1" id="KW-0805">Transcription regulation</keyword>
<dbReference type="SUPFAM" id="SSF51215">
    <property type="entry name" value="Regulatory protein AraC"/>
    <property type="match status" value="1"/>
</dbReference>
<sequence>MFYMDRATDISDPHIVIKFEEMCDQFHFFELDKELATELNLNVKSPHRHSYHEIIWVRQGSAEHLLDGDIIEHPAQTLLVIPQGRVHRLFPAPDCLGCTIRFKEEFLPNESHLLFSPFAGHTALHLNTEQSSGIESYFSLISSECKSADPYHLQALRHLLAAFIVKLEELRLLHSDIVPHDFTRTLGIWNSLNLLIEKKFKSEHTVSFYATQLGLSPRKIGDVVKLYTGKCLSDVIDERLIAEAKRLLLYSNFTIKEIAFELGFEEHSYFTKVFKKLTGKTPSAFKSISTSA</sequence>
<dbReference type="RefSeq" id="WP_305732720.1">
    <property type="nucleotide sequence ID" value="NZ_OW150024.1"/>
</dbReference>
<dbReference type="SMART" id="SM00342">
    <property type="entry name" value="HTH_ARAC"/>
    <property type="match status" value="1"/>
</dbReference>
<dbReference type="Proteomes" id="UP001295463">
    <property type="component" value="Chromosome"/>
</dbReference>
<evidence type="ECO:0000256" key="2">
    <source>
        <dbReference type="ARBA" id="ARBA00023125"/>
    </source>
</evidence>
<dbReference type="Gene3D" id="1.10.10.60">
    <property type="entry name" value="Homeodomain-like"/>
    <property type="match status" value="1"/>
</dbReference>
<accession>A0ABM9DB04</accession>
<evidence type="ECO:0000313" key="6">
    <source>
        <dbReference type="Proteomes" id="UP001295463"/>
    </source>
</evidence>
<name>A0ABM9DB04_9BACT</name>
<dbReference type="InterPro" id="IPR018060">
    <property type="entry name" value="HTH_AraC"/>
</dbReference>
<dbReference type="InterPro" id="IPR014710">
    <property type="entry name" value="RmlC-like_jellyroll"/>
</dbReference>
<dbReference type="EMBL" id="OW150024">
    <property type="protein sequence ID" value="CAH2031935.1"/>
    <property type="molecule type" value="Genomic_DNA"/>
</dbReference>
<feature type="domain" description="HTH araC/xylS-type" evidence="4">
    <location>
        <begin position="190"/>
        <end position="288"/>
    </location>
</feature>
<proteinExistence type="predicted"/>
<dbReference type="Pfam" id="PF02311">
    <property type="entry name" value="AraC_binding"/>
    <property type="match status" value="1"/>
</dbReference>
<dbReference type="InterPro" id="IPR020449">
    <property type="entry name" value="Tscrpt_reg_AraC-type_HTH"/>
</dbReference>
<dbReference type="PANTHER" id="PTHR43280:SF32">
    <property type="entry name" value="TRANSCRIPTIONAL REGULATORY PROTEIN"/>
    <property type="match status" value="1"/>
</dbReference>
<gene>
    <name evidence="5" type="ORF">GEAMG1_2100</name>
</gene>
<dbReference type="PANTHER" id="PTHR43280">
    <property type="entry name" value="ARAC-FAMILY TRANSCRIPTIONAL REGULATOR"/>
    <property type="match status" value="1"/>
</dbReference>
<dbReference type="Pfam" id="PF12833">
    <property type="entry name" value="HTH_18"/>
    <property type="match status" value="1"/>
</dbReference>
<protein>
    <submittedName>
        <fullName evidence="5">HTH araC/xylS-type domain-containing protein</fullName>
    </submittedName>
</protein>
<reference evidence="5 6" key="1">
    <citation type="submission" date="2022-03" db="EMBL/GenBank/DDBJ databases">
        <authorList>
            <person name="Koch H."/>
        </authorList>
    </citation>
    <scope>NUCLEOTIDE SEQUENCE [LARGE SCALE GENOMIC DNA]</scope>
    <source>
        <strain evidence="5 6">G1</strain>
    </source>
</reference>
<keyword evidence="6" id="KW-1185">Reference proteome</keyword>
<dbReference type="InterPro" id="IPR003313">
    <property type="entry name" value="AraC-bd"/>
</dbReference>
<evidence type="ECO:0000256" key="3">
    <source>
        <dbReference type="ARBA" id="ARBA00023163"/>
    </source>
</evidence>
<dbReference type="PRINTS" id="PR00032">
    <property type="entry name" value="HTHARAC"/>
</dbReference>
<organism evidence="5 6">
    <name type="scientific">Trichlorobacter ammonificans</name>
    <dbReference type="NCBI Taxonomy" id="2916410"/>
    <lineage>
        <taxon>Bacteria</taxon>
        <taxon>Pseudomonadati</taxon>
        <taxon>Thermodesulfobacteriota</taxon>
        <taxon>Desulfuromonadia</taxon>
        <taxon>Geobacterales</taxon>
        <taxon>Geobacteraceae</taxon>
        <taxon>Trichlorobacter</taxon>
    </lineage>
</organism>
<keyword evidence="3" id="KW-0804">Transcription</keyword>
<evidence type="ECO:0000259" key="4">
    <source>
        <dbReference type="PROSITE" id="PS01124"/>
    </source>
</evidence>
<dbReference type="InterPro" id="IPR009057">
    <property type="entry name" value="Homeodomain-like_sf"/>
</dbReference>
<keyword evidence="2" id="KW-0238">DNA-binding</keyword>
<evidence type="ECO:0000313" key="5">
    <source>
        <dbReference type="EMBL" id="CAH2031935.1"/>
    </source>
</evidence>
<dbReference type="SUPFAM" id="SSF46689">
    <property type="entry name" value="Homeodomain-like"/>
    <property type="match status" value="1"/>
</dbReference>